<evidence type="ECO:0000313" key="6">
    <source>
        <dbReference type="EMBL" id="VAX15916.1"/>
    </source>
</evidence>
<dbReference type="InterPro" id="IPR051202">
    <property type="entry name" value="Peptidase_C40"/>
</dbReference>
<dbReference type="InterPro" id="IPR038765">
    <property type="entry name" value="Papain-like_cys_pep_sf"/>
</dbReference>
<keyword evidence="3" id="KW-0378">Hydrolase</keyword>
<dbReference type="Pfam" id="PF18348">
    <property type="entry name" value="SH3_16"/>
    <property type="match status" value="1"/>
</dbReference>
<feature type="domain" description="NlpC/P60" evidence="5">
    <location>
        <begin position="243"/>
        <end position="377"/>
    </location>
</feature>
<dbReference type="PANTHER" id="PTHR47053:SF1">
    <property type="entry name" value="MUREIN DD-ENDOPEPTIDASE MEPH-RELATED"/>
    <property type="match status" value="1"/>
</dbReference>
<dbReference type="AlphaFoldDB" id="A0A3B1BCB9"/>
<gene>
    <name evidence="6" type="ORF">MNBD_IGNAVI01-257</name>
</gene>
<accession>A0A3B1BCB9</accession>
<evidence type="ECO:0000256" key="1">
    <source>
        <dbReference type="ARBA" id="ARBA00007074"/>
    </source>
</evidence>
<keyword evidence="2" id="KW-0645">Protease</keyword>
<name>A0A3B1BCB9_9ZZZZ</name>
<dbReference type="InterPro" id="IPR000064">
    <property type="entry name" value="NLP_P60_dom"/>
</dbReference>
<evidence type="ECO:0000256" key="2">
    <source>
        <dbReference type="ARBA" id="ARBA00022670"/>
    </source>
</evidence>
<dbReference type="GO" id="GO:0008234">
    <property type="term" value="F:cysteine-type peptidase activity"/>
    <property type="evidence" value="ECO:0007669"/>
    <property type="project" value="UniProtKB-KW"/>
</dbReference>
<dbReference type="EMBL" id="UOGD01000038">
    <property type="protein sequence ID" value="VAX15916.1"/>
    <property type="molecule type" value="Genomic_DNA"/>
</dbReference>
<dbReference type="GO" id="GO:0006508">
    <property type="term" value="P:proteolysis"/>
    <property type="evidence" value="ECO:0007669"/>
    <property type="project" value="UniProtKB-KW"/>
</dbReference>
<dbReference type="Pfam" id="PF00877">
    <property type="entry name" value="NLPC_P60"/>
    <property type="match status" value="1"/>
</dbReference>
<evidence type="ECO:0000256" key="4">
    <source>
        <dbReference type="ARBA" id="ARBA00022807"/>
    </source>
</evidence>
<organism evidence="6">
    <name type="scientific">hydrothermal vent metagenome</name>
    <dbReference type="NCBI Taxonomy" id="652676"/>
    <lineage>
        <taxon>unclassified sequences</taxon>
        <taxon>metagenomes</taxon>
        <taxon>ecological metagenomes</taxon>
    </lineage>
</organism>
<reference evidence="6" key="1">
    <citation type="submission" date="2018-06" db="EMBL/GenBank/DDBJ databases">
        <authorList>
            <person name="Zhirakovskaya E."/>
        </authorList>
    </citation>
    <scope>NUCLEOTIDE SEQUENCE</scope>
</reference>
<evidence type="ECO:0000259" key="5">
    <source>
        <dbReference type="PROSITE" id="PS51935"/>
    </source>
</evidence>
<dbReference type="PANTHER" id="PTHR47053">
    <property type="entry name" value="MUREIN DD-ENDOPEPTIDASE MEPH-RELATED"/>
    <property type="match status" value="1"/>
</dbReference>
<dbReference type="Gene3D" id="2.30.30.40">
    <property type="entry name" value="SH3 Domains"/>
    <property type="match status" value="2"/>
</dbReference>
<sequence>MKIKWSFIIIILFTTVLINAQSKNMKTINTIIKSVKDKYAPDKRVALFNVEVKKEKKNLILSGETNIPEAKAELLDKINSKKIKVKDEIDLLPDEKLGDNIFGIVNLSVSSIRSQPKHPAELATQALLGTIVKVLKHKDGFYLVQTPDKYIAWVDDDGIVTVSRDLLYDWESTPKIIYTNDFGFAYVNPDNNSQRVSDLVIGDILINIGEEGDYVKVQFPDKRIAFVEKDNTQAVKDWLATAKPTKENIIETAKSFMGIPYLWGGTSAKEMDCSGFTKTVYFLNGVLLDRDASQQVNNGILVDTENGFENLQKGDLLFFGFKATDKKKERVTHVGIYIGDLEFIHESGRVKINSFDEKKPNFSKYRLEHFIRARRIITSLNENGIIMIKDSKYYNGEL</sequence>
<dbReference type="PROSITE" id="PS51935">
    <property type="entry name" value="NLPC_P60"/>
    <property type="match status" value="1"/>
</dbReference>
<comment type="similarity">
    <text evidence="1">Belongs to the peptidase C40 family.</text>
</comment>
<proteinExistence type="inferred from homology"/>
<dbReference type="SUPFAM" id="SSF82057">
    <property type="entry name" value="Prokaryotic SH3-related domain"/>
    <property type="match status" value="1"/>
</dbReference>
<keyword evidence="4" id="KW-0788">Thiol protease</keyword>
<protein>
    <recommendedName>
        <fullName evidence="5">NlpC/P60 domain-containing protein</fullName>
    </recommendedName>
</protein>
<dbReference type="SUPFAM" id="SSF54001">
    <property type="entry name" value="Cysteine proteinases"/>
    <property type="match status" value="1"/>
</dbReference>
<evidence type="ECO:0000256" key="3">
    <source>
        <dbReference type="ARBA" id="ARBA00022801"/>
    </source>
</evidence>
<dbReference type="InterPro" id="IPR041382">
    <property type="entry name" value="SH3_16"/>
</dbReference>
<dbReference type="Gene3D" id="3.90.1720.10">
    <property type="entry name" value="endopeptidase domain like (from Nostoc punctiforme)"/>
    <property type="match status" value="1"/>
</dbReference>